<dbReference type="SUPFAM" id="SSF46689">
    <property type="entry name" value="Homeodomain-like"/>
    <property type="match status" value="1"/>
</dbReference>
<name>A0A0K0LCF4_9BACT</name>
<dbReference type="Gene3D" id="1.10.10.60">
    <property type="entry name" value="Homeodomain-like"/>
    <property type="match status" value="1"/>
</dbReference>
<dbReference type="InterPro" id="IPR009057">
    <property type="entry name" value="Homeodomain-like_sf"/>
</dbReference>
<dbReference type="EMBL" id="KM669724">
    <property type="protein sequence ID" value="AIW81369.1"/>
    <property type="molecule type" value="Genomic_DNA"/>
</dbReference>
<proteinExistence type="predicted"/>
<keyword evidence="1" id="KW-0175">Coiled coil</keyword>
<organism evidence="2">
    <name type="scientific">uncultured bacterium TB306_p</name>
    <dbReference type="NCBI Taxonomy" id="1552137"/>
    <lineage>
        <taxon>Bacteria</taxon>
        <taxon>environmental samples</taxon>
    </lineage>
</organism>
<reference evidence="2" key="1">
    <citation type="submission" date="2014-09" db="EMBL/GenBank/DDBJ databases">
        <authorList>
            <person name="Magalhaes I.L.F."/>
            <person name="Oliveira U."/>
            <person name="Santos F.R."/>
            <person name="Vidigal T.H.D.A."/>
            <person name="Brescovit A.D."/>
            <person name="Santos A.J."/>
        </authorList>
    </citation>
    <scope>NUCLEOTIDE SEQUENCE</scope>
</reference>
<feature type="coiled-coil region" evidence="1">
    <location>
        <begin position="54"/>
        <end position="81"/>
    </location>
</feature>
<dbReference type="InterPro" id="IPR052546">
    <property type="entry name" value="Transposase_8_domain"/>
</dbReference>
<sequence>MVIKTMKKSTFSPAKIAGILKDFSGGRSAEELARENSISTATLYKWRQKYNGMEASELKRVKELEEENARLKRMYANLAMELDVAKYIIEKKL</sequence>
<dbReference type="GO" id="GO:0004803">
    <property type="term" value="F:transposase activity"/>
    <property type="evidence" value="ECO:0007669"/>
    <property type="project" value="InterPro"/>
</dbReference>
<dbReference type="PANTHER" id="PTHR33609">
    <property type="entry name" value="LOW CALCIUM RESPONSE LOCUS PROTEIN S"/>
    <property type="match status" value="1"/>
</dbReference>
<protein>
    <submittedName>
        <fullName evidence="2">Transposase</fullName>
    </submittedName>
</protein>
<dbReference type="AlphaFoldDB" id="A0A0K0LCF4"/>
<accession>A0A0K0LCF4</accession>
<evidence type="ECO:0000256" key="1">
    <source>
        <dbReference type="SAM" id="Coils"/>
    </source>
</evidence>
<dbReference type="InterPro" id="IPR002514">
    <property type="entry name" value="Transposase_8"/>
</dbReference>
<evidence type="ECO:0000313" key="2">
    <source>
        <dbReference type="EMBL" id="AIW81369.1"/>
    </source>
</evidence>
<dbReference type="GO" id="GO:0006313">
    <property type="term" value="P:DNA transposition"/>
    <property type="evidence" value="ECO:0007669"/>
    <property type="project" value="InterPro"/>
</dbReference>
<dbReference type="PANTHER" id="PTHR33609:SF1">
    <property type="entry name" value="TRANSPOSASE"/>
    <property type="match status" value="1"/>
</dbReference>
<dbReference type="Pfam" id="PF01527">
    <property type="entry name" value="HTH_Tnp_1"/>
    <property type="match status" value="1"/>
</dbReference>
<dbReference type="GO" id="GO:0003677">
    <property type="term" value="F:DNA binding"/>
    <property type="evidence" value="ECO:0007669"/>
    <property type="project" value="InterPro"/>
</dbReference>